<evidence type="ECO:0000256" key="1">
    <source>
        <dbReference type="ARBA" id="ARBA00010457"/>
    </source>
</evidence>
<dbReference type="CDD" id="cd00305">
    <property type="entry name" value="Cu-Zn_Superoxide_Dismutase"/>
    <property type="match status" value="1"/>
</dbReference>
<dbReference type="PRINTS" id="PR00068">
    <property type="entry name" value="CUZNDISMTASE"/>
</dbReference>
<name>A0ABS9K4X6_9RHOO</name>
<comment type="cofactor">
    <cofactor evidence="2">
        <name>Cu cation</name>
        <dbReference type="ChEBI" id="CHEBI:23378"/>
    </cofactor>
    <text evidence="2">Binds 1 copper ion per subunit.</text>
</comment>
<evidence type="ECO:0000313" key="7">
    <source>
        <dbReference type="Proteomes" id="UP001165384"/>
    </source>
</evidence>
<feature type="chain" id="PRO_5046978236" description="Superoxide dismutase [Cu-Zn]" evidence="4">
    <location>
        <begin position="26"/>
        <end position="173"/>
    </location>
</feature>
<comment type="catalytic activity">
    <reaction evidence="2">
        <text>2 superoxide + 2 H(+) = H2O2 + O2</text>
        <dbReference type="Rhea" id="RHEA:20696"/>
        <dbReference type="ChEBI" id="CHEBI:15378"/>
        <dbReference type="ChEBI" id="CHEBI:15379"/>
        <dbReference type="ChEBI" id="CHEBI:16240"/>
        <dbReference type="ChEBI" id="CHEBI:18421"/>
        <dbReference type="EC" id="1.15.1.1"/>
    </reaction>
</comment>
<protein>
    <recommendedName>
        <fullName evidence="2">Superoxide dismutase [Cu-Zn]</fullName>
        <ecNumber evidence="2">1.15.1.1</ecNumber>
    </recommendedName>
</protein>
<organism evidence="6 7">
    <name type="scientific">Dechloromonas hankyongensis</name>
    <dbReference type="NCBI Taxonomy" id="2908002"/>
    <lineage>
        <taxon>Bacteria</taxon>
        <taxon>Pseudomonadati</taxon>
        <taxon>Pseudomonadota</taxon>
        <taxon>Betaproteobacteria</taxon>
        <taxon>Rhodocyclales</taxon>
        <taxon>Azonexaceae</taxon>
        <taxon>Dechloromonas</taxon>
    </lineage>
</organism>
<evidence type="ECO:0000313" key="6">
    <source>
        <dbReference type="EMBL" id="MCG2578217.1"/>
    </source>
</evidence>
<evidence type="ECO:0000259" key="5">
    <source>
        <dbReference type="Pfam" id="PF00080"/>
    </source>
</evidence>
<keyword evidence="2" id="KW-0186">Copper</keyword>
<dbReference type="InterPro" id="IPR001424">
    <property type="entry name" value="SOD_Cu_Zn_dom"/>
</dbReference>
<reference evidence="6" key="1">
    <citation type="submission" date="2022-01" db="EMBL/GenBank/DDBJ databases">
        <authorList>
            <person name="Jo J.-H."/>
            <person name="Im W.-T."/>
        </authorList>
    </citation>
    <scope>NUCLEOTIDE SEQUENCE</scope>
    <source>
        <strain evidence="6">XY25</strain>
    </source>
</reference>
<dbReference type="PROSITE" id="PS00332">
    <property type="entry name" value="SOD_CU_ZN_2"/>
    <property type="match status" value="1"/>
</dbReference>
<feature type="region of interest" description="Disordered" evidence="3">
    <location>
        <begin position="87"/>
        <end position="113"/>
    </location>
</feature>
<feature type="domain" description="Superoxide dismutase copper/zinc binding" evidence="5">
    <location>
        <begin position="42"/>
        <end position="170"/>
    </location>
</feature>
<comment type="cofactor">
    <cofactor evidence="2">
        <name>Zn(2+)</name>
        <dbReference type="ChEBI" id="CHEBI:29105"/>
    </cofactor>
    <text evidence="2">Binds 1 zinc ion per subunit.</text>
</comment>
<dbReference type="InterPro" id="IPR018152">
    <property type="entry name" value="SOD_Cu/Zn_BS"/>
</dbReference>
<keyword evidence="7" id="KW-1185">Reference proteome</keyword>
<dbReference type="PROSITE" id="PS00087">
    <property type="entry name" value="SOD_CU_ZN_1"/>
    <property type="match status" value="1"/>
</dbReference>
<dbReference type="EC" id="1.15.1.1" evidence="2"/>
<feature type="signal peptide" evidence="4">
    <location>
        <begin position="1"/>
        <end position="25"/>
    </location>
</feature>
<dbReference type="SUPFAM" id="SSF49329">
    <property type="entry name" value="Cu,Zn superoxide dismutase-like"/>
    <property type="match status" value="1"/>
</dbReference>
<dbReference type="PROSITE" id="PS51257">
    <property type="entry name" value="PROKAR_LIPOPROTEIN"/>
    <property type="match status" value="1"/>
</dbReference>
<keyword evidence="2" id="KW-0479">Metal-binding</keyword>
<keyword evidence="4" id="KW-0732">Signal</keyword>
<dbReference type="EMBL" id="JAKLTN010000002">
    <property type="protein sequence ID" value="MCG2578217.1"/>
    <property type="molecule type" value="Genomic_DNA"/>
</dbReference>
<dbReference type="RefSeq" id="WP_275711550.1">
    <property type="nucleotide sequence ID" value="NZ_JAKLTN010000002.1"/>
</dbReference>
<dbReference type="Gene3D" id="2.60.40.200">
    <property type="entry name" value="Superoxide dismutase, copper/zinc binding domain"/>
    <property type="match status" value="1"/>
</dbReference>
<dbReference type="PANTHER" id="PTHR10003">
    <property type="entry name" value="SUPEROXIDE DISMUTASE CU-ZN -RELATED"/>
    <property type="match status" value="1"/>
</dbReference>
<dbReference type="InterPro" id="IPR024134">
    <property type="entry name" value="SOD_Cu/Zn_/chaperone"/>
</dbReference>
<keyword evidence="2" id="KW-0862">Zinc</keyword>
<gene>
    <name evidence="6" type="ORF">LZ012_14570</name>
</gene>
<evidence type="ECO:0000256" key="3">
    <source>
        <dbReference type="SAM" id="MobiDB-lite"/>
    </source>
</evidence>
<evidence type="ECO:0000256" key="4">
    <source>
        <dbReference type="SAM" id="SignalP"/>
    </source>
</evidence>
<accession>A0ABS9K4X6</accession>
<keyword evidence="2" id="KW-0560">Oxidoreductase</keyword>
<comment type="function">
    <text evidence="2">Destroys radicals which are normally produced within the cells and which are toxic to biological systems.</text>
</comment>
<sequence length="173" mass="17170">MKKTHAGLALTALSAVLLGACATPAAGPMASADLQARSGSAVSGKVSFSETNGRLRVDAQVAGLTPGEHGFHIHEAGDCSAPDASTAKGHFNPAGKAHGHHASPEHHGGDMPNLVANANGEASISAEIDGLSLSGATGVLGRSIVIHADPDDYKSQPAGNSGKRVACGVIASR</sequence>
<comment type="similarity">
    <text evidence="1 2">Belongs to the Cu-Zn superoxide dismutase family.</text>
</comment>
<dbReference type="InterPro" id="IPR036423">
    <property type="entry name" value="SOD-like_Cu/Zn_dom_sf"/>
</dbReference>
<dbReference type="Proteomes" id="UP001165384">
    <property type="component" value="Unassembled WGS sequence"/>
</dbReference>
<evidence type="ECO:0000256" key="2">
    <source>
        <dbReference type="RuleBase" id="RU000393"/>
    </source>
</evidence>
<dbReference type="Pfam" id="PF00080">
    <property type="entry name" value="Sod_Cu"/>
    <property type="match status" value="1"/>
</dbReference>
<proteinExistence type="inferred from homology"/>
<comment type="caution">
    <text evidence="6">The sequence shown here is derived from an EMBL/GenBank/DDBJ whole genome shotgun (WGS) entry which is preliminary data.</text>
</comment>